<dbReference type="Proteomes" id="UP000309488">
    <property type="component" value="Unassembled WGS sequence"/>
</dbReference>
<comment type="caution">
    <text evidence="2">The sequence shown here is derived from an EMBL/GenBank/DDBJ whole genome shotgun (WGS) entry which is preliminary data.</text>
</comment>
<protein>
    <submittedName>
        <fullName evidence="2">Uncharacterized protein</fullName>
    </submittedName>
</protein>
<feature type="transmembrane region" description="Helical" evidence="1">
    <location>
        <begin position="33"/>
        <end position="58"/>
    </location>
</feature>
<evidence type="ECO:0000313" key="2">
    <source>
        <dbReference type="EMBL" id="TKC04709.1"/>
    </source>
</evidence>
<organism evidence="2 3">
    <name type="scientific">Pedobacter polaris</name>
    <dbReference type="NCBI Taxonomy" id="2571273"/>
    <lineage>
        <taxon>Bacteria</taxon>
        <taxon>Pseudomonadati</taxon>
        <taxon>Bacteroidota</taxon>
        <taxon>Sphingobacteriia</taxon>
        <taxon>Sphingobacteriales</taxon>
        <taxon>Sphingobacteriaceae</taxon>
        <taxon>Pedobacter</taxon>
    </lineage>
</organism>
<gene>
    <name evidence="2" type="ORF">FA048_18650</name>
</gene>
<sequence length="161" mass="18276">MKKLNIIISAYLIITGLVGIINLLDILTKTDHYNLLVLLSIVFLCLSISITILNNFFILKRLNNIPKKSFLTNFIICSLQVFSLSLNGFQFKFNQGIEATIYTNIGSIGNFNIGAYFNNFNLALKIEFLNVDSTSIEVNILALLLTVFYYIQIHNSNRRIS</sequence>
<proteinExistence type="predicted"/>
<feature type="transmembrane region" description="Helical" evidence="1">
    <location>
        <begin position="7"/>
        <end position="27"/>
    </location>
</feature>
<keyword evidence="1" id="KW-0812">Transmembrane</keyword>
<dbReference type="RefSeq" id="WP_136844000.1">
    <property type="nucleotide sequence ID" value="NZ_SWBR01000006.1"/>
</dbReference>
<keyword evidence="1" id="KW-1133">Transmembrane helix</keyword>
<evidence type="ECO:0000313" key="3">
    <source>
        <dbReference type="Proteomes" id="UP000309488"/>
    </source>
</evidence>
<reference evidence="2 3" key="1">
    <citation type="submission" date="2019-04" db="EMBL/GenBank/DDBJ databases">
        <title>Pedobacter sp. RP-3-22 sp. nov., isolated from Arctic soil.</title>
        <authorList>
            <person name="Dahal R.H."/>
            <person name="Kim D.-U."/>
        </authorList>
    </citation>
    <scope>NUCLEOTIDE SEQUENCE [LARGE SCALE GENOMIC DNA]</scope>
    <source>
        <strain evidence="2 3">RP-3-22</strain>
    </source>
</reference>
<keyword evidence="1" id="KW-0472">Membrane</keyword>
<evidence type="ECO:0000256" key="1">
    <source>
        <dbReference type="SAM" id="Phobius"/>
    </source>
</evidence>
<keyword evidence="3" id="KW-1185">Reference proteome</keyword>
<dbReference type="EMBL" id="SWBR01000006">
    <property type="protein sequence ID" value="TKC04709.1"/>
    <property type="molecule type" value="Genomic_DNA"/>
</dbReference>
<dbReference type="AlphaFoldDB" id="A0A4U1CEM5"/>
<accession>A0A4U1CEM5</accession>
<feature type="transmembrane region" description="Helical" evidence="1">
    <location>
        <begin position="70"/>
        <end position="89"/>
    </location>
</feature>
<name>A0A4U1CEM5_9SPHI</name>
<feature type="transmembrane region" description="Helical" evidence="1">
    <location>
        <begin position="134"/>
        <end position="151"/>
    </location>
</feature>